<dbReference type="Gramene" id="KQL28973">
    <property type="protein sequence ID" value="KQL28973"/>
    <property type="gene ID" value="SETIT_020362mg"/>
</dbReference>
<evidence type="ECO:0000313" key="1">
    <source>
        <dbReference type="EnsemblPlants" id="KQL28973"/>
    </source>
</evidence>
<proteinExistence type="predicted"/>
<accession>K3Z1E4</accession>
<protein>
    <submittedName>
        <fullName evidence="1">Uncharacterized protein</fullName>
    </submittedName>
</protein>
<sequence length="36" mass="4111">MVATIDPINMPKYPGKFFVKLKGYTTGKTHQLRICL</sequence>
<name>K3Z1E4_SETIT</name>
<dbReference type="EMBL" id="AGNK02000150">
    <property type="status" value="NOT_ANNOTATED_CDS"/>
    <property type="molecule type" value="Genomic_DNA"/>
</dbReference>
<keyword evidence="2" id="KW-1185">Reference proteome</keyword>
<reference evidence="1" key="2">
    <citation type="submission" date="2018-08" db="UniProtKB">
        <authorList>
            <consortium name="EnsemblPlants"/>
        </authorList>
    </citation>
    <scope>IDENTIFICATION</scope>
    <source>
        <strain evidence="1">Yugu1</strain>
    </source>
</reference>
<dbReference type="Proteomes" id="UP000004995">
    <property type="component" value="Unassembled WGS sequence"/>
</dbReference>
<dbReference type="AlphaFoldDB" id="K3Z1E4"/>
<dbReference type="InParanoid" id="K3Z1E4"/>
<reference evidence="2" key="1">
    <citation type="journal article" date="2012" name="Nat. Biotechnol.">
        <title>Reference genome sequence of the model plant Setaria.</title>
        <authorList>
            <person name="Bennetzen J.L."/>
            <person name="Schmutz J."/>
            <person name="Wang H."/>
            <person name="Percifield R."/>
            <person name="Hawkins J."/>
            <person name="Pontaroli A.C."/>
            <person name="Estep M."/>
            <person name="Feng L."/>
            <person name="Vaughn J.N."/>
            <person name="Grimwood J."/>
            <person name="Jenkins J."/>
            <person name="Barry K."/>
            <person name="Lindquist E."/>
            <person name="Hellsten U."/>
            <person name="Deshpande S."/>
            <person name="Wang X."/>
            <person name="Wu X."/>
            <person name="Mitros T."/>
            <person name="Triplett J."/>
            <person name="Yang X."/>
            <person name="Ye C.Y."/>
            <person name="Mauro-Herrera M."/>
            <person name="Wang L."/>
            <person name="Li P."/>
            <person name="Sharma M."/>
            <person name="Sharma R."/>
            <person name="Ronald P.C."/>
            <person name="Panaud O."/>
            <person name="Kellogg E.A."/>
            <person name="Brutnell T.P."/>
            <person name="Doust A.N."/>
            <person name="Tuskan G.A."/>
            <person name="Rokhsar D."/>
            <person name="Devos K.M."/>
        </authorList>
    </citation>
    <scope>NUCLEOTIDE SEQUENCE [LARGE SCALE GENOMIC DNA]</scope>
    <source>
        <strain evidence="2">cv. Yugu1</strain>
    </source>
</reference>
<organism evidence="1 2">
    <name type="scientific">Setaria italica</name>
    <name type="common">Foxtail millet</name>
    <name type="synonym">Panicum italicum</name>
    <dbReference type="NCBI Taxonomy" id="4555"/>
    <lineage>
        <taxon>Eukaryota</taxon>
        <taxon>Viridiplantae</taxon>
        <taxon>Streptophyta</taxon>
        <taxon>Embryophyta</taxon>
        <taxon>Tracheophyta</taxon>
        <taxon>Spermatophyta</taxon>
        <taxon>Magnoliopsida</taxon>
        <taxon>Liliopsida</taxon>
        <taxon>Poales</taxon>
        <taxon>Poaceae</taxon>
        <taxon>PACMAD clade</taxon>
        <taxon>Panicoideae</taxon>
        <taxon>Panicodae</taxon>
        <taxon>Paniceae</taxon>
        <taxon>Cenchrinae</taxon>
        <taxon>Setaria</taxon>
    </lineage>
</organism>
<dbReference type="HOGENOM" id="CLU_3360548_0_0_1"/>
<evidence type="ECO:0000313" key="2">
    <source>
        <dbReference type="Proteomes" id="UP000004995"/>
    </source>
</evidence>
<dbReference type="EnsemblPlants" id="KQL28973">
    <property type="protein sequence ID" value="KQL28973"/>
    <property type="gene ID" value="SETIT_020362mg"/>
</dbReference>